<proteinExistence type="predicted"/>
<organism evidence="1 2">
    <name type="scientific">Piscirickettsia litoralis</name>
    <dbReference type="NCBI Taxonomy" id="1891921"/>
    <lineage>
        <taxon>Bacteria</taxon>
        <taxon>Pseudomonadati</taxon>
        <taxon>Pseudomonadota</taxon>
        <taxon>Gammaproteobacteria</taxon>
        <taxon>Thiotrichales</taxon>
        <taxon>Piscirickettsiaceae</taxon>
        <taxon>Piscirickettsia</taxon>
    </lineage>
</organism>
<dbReference type="Proteomes" id="UP000094329">
    <property type="component" value="Unassembled WGS sequence"/>
</dbReference>
<dbReference type="PANTHER" id="PTHR37316:SF3">
    <property type="entry name" value="TEICHOIC ACID GLYCEROL-PHOSPHATE TRANSFERASE"/>
    <property type="match status" value="1"/>
</dbReference>
<dbReference type="EMBL" id="MDTU01000001">
    <property type="protein sequence ID" value="ODN42973.1"/>
    <property type="molecule type" value="Genomic_DNA"/>
</dbReference>
<sequence length="182" mass="21738">MVFLFFIRFFIRNKKIIVFGAFKNSYADNSRYLFEQCDKELSDYDCVWITSSKSIRSKLKAQNMKSAYRWSIRGVFLCLRAKYYVYNSYVSDINFWFSRRAVFVNLWHGIPLKKIEFDISEGPLKKVYQPKNELISKIINPIPYQRPSYMFAPSNYVAKLFQSAFRVEKKISYVLDILEQTI</sequence>
<dbReference type="InterPro" id="IPR051612">
    <property type="entry name" value="Teichoic_Acid_Biosynth"/>
</dbReference>
<accession>A0ABX3A2B4</accession>
<gene>
    <name evidence="1" type="ORF">BGC07_08625</name>
</gene>
<dbReference type="InterPro" id="IPR043149">
    <property type="entry name" value="TagF_N"/>
</dbReference>
<keyword evidence="2" id="KW-1185">Reference proteome</keyword>
<dbReference type="InterPro" id="IPR007554">
    <property type="entry name" value="Glycerophosphate_synth"/>
</dbReference>
<name>A0ABX3A2B4_9GAMM</name>
<dbReference type="PANTHER" id="PTHR37316">
    <property type="entry name" value="TEICHOIC ACID GLYCEROL-PHOSPHATE PRIMASE"/>
    <property type="match status" value="1"/>
</dbReference>
<comment type="caution">
    <text evidence="1">The sequence shown here is derived from an EMBL/GenBank/DDBJ whole genome shotgun (WGS) entry which is preliminary data.</text>
</comment>
<reference evidence="1 2" key="1">
    <citation type="submission" date="2016-08" db="EMBL/GenBank/DDBJ databases">
        <title>Draft genome sequence of Candidatus Piscirickettsia litoralis, from seawater.</title>
        <authorList>
            <person name="Wan X."/>
            <person name="Lee A.J."/>
            <person name="Hou S."/>
            <person name="Donachie S.P."/>
        </authorList>
    </citation>
    <scope>NUCLEOTIDE SEQUENCE [LARGE SCALE GENOMIC DNA]</scope>
    <source>
        <strain evidence="1 2">Y2</strain>
    </source>
</reference>
<evidence type="ECO:0000313" key="1">
    <source>
        <dbReference type="EMBL" id="ODN42973.1"/>
    </source>
</evidence>
<evidence type="ECO:0000313" key="2">
    <source>
        <dbReference type="Proteomes" id="UP000094329"/>
    </source>
</evidence>
<dbReference type="Pfam" id="PF04464">
    <property type="entry name" value="Glyphos_transf"/>
    <property type="match status" value="1"/>
</dbReference>
<dbReference type="Gene3D" id="3.40.50.11820">
    <property type="match status" value="1"/>
</dbReference>
<protein>
    <submittedName>
        <fullName evidence="1">Uncharacterized protein</fullName>
    </submittedName>
</protein>